<evidence type="ECO:0000259" key="3">
    <source>
        <dbReference type="SMART" id="SM00065"/>
    </source>
</evidence>
<accession>A0A1C4XNE5</accession>
<name>A0A1C4XNE5_9ACTN</name>
<dbReference type="InterPro" id="IPR005561">
    <property type="entry name" value="ANTAR"/>
</dbReference>
<evidence type="ECO:0000256" key="2">
    <source>
        <dbReference type="ARBA" id="ARBA00023163"/>
    </source>
</evidence>
<dbReference type="Pfam" id="PF03861">
    <property type="entry name" value="ANTAR"/>
    <property type="match status" value="1"/>
</dbReference>
<keyword evidence="1" id="KW-0805">Transcription regulation</keyword>
<evidence type="ECO:0000259" key="4">
    <source>
        <dbReference type="SMART" id="SM01012"/>
    </source>
</evidence>
<dbReference type="SUPFAM" id="SSF55781">
    <property type="entry name" value="GAF domain-like"/>
    <property type="match status" value="1"/>
</dbReference>
<dbReference type="Pfam" id="PF13185">
    <property type="entry name" value="GAF_2"/>
    <property type="match status" value="1"/>
</dbReference>
<protein>
    <submittedName>
        <fullName evidence="5">GAF domain-containing protein</fullName>
    </submittedName>
</protein>
<dbReference type="EMBL" id="LT607410">
    <property type="protein sequence ID" value="SCF09906.1"/>
    <property type="molecule type" value="Genomic_DNA"/>
</dbReference>
<dbReference type="AlphaFoldDB" id="A0A1C4XNE5"/>
<reference evidence="5 6" key="1">
    <citation type="submission" date="2016-06" db="EMBL/GenBank/DDBJ databases">
        <authorList>
            <person name="Kjaerup R.B."/>
            <person name="Dalgaard T.S."/>
            <person name="Juul-Madsen H.R."/>
        </authorList>
    </citation>
    <scope>NUCLEOTIDE SEQUENCE [LARGE SCALE GENOMIC DNA]</scope>
    <source>
        <strain evidence="5 6">DSM 43821</strain>
    </source>
</reference>
<dbReference type="RefSeq" id="WP_157745888.1">
    <property type="nucleotide sequence ID" value="NZ_LT607410.1"/>
</dbReference>
<evidence type="ECO:0000313" key="6">
    <source>
        <dbReference type="Proteomes" id="UP000198228"/>
    </source>
</evidence>
<dbReference type="GO" id="GO:0003723">
    <property type="term" value="F:RNA binding"/>
    <property type="evidence" value="ECO:0007669"/>
    <property type="project" value="InterPro"/>
</dbReference>
<proteinExistence type="predicted"/>
<dbReference type="InterPro" id="IPR036388">
    <property type="entry name" value="WH-like_DNA-bd_sf"/>
</dbReference>
<dbReference type="SMART" id="SM00065">
    <property type="entry name" value="GAF"/>
    <property type="match status" value="1"/>
</dbReference>
<dbReference type="InterPro" id="IPR003018">
    <property type="entry name" value="GAF"/>
</dbReference>
<dbReference type="Proteomes" id="UP000198228">
    <property type="component" value="Chromosome I"/>
</dbReference>
<organism evidence="5 6">
    <name type="scientific">Micromonospora purpureochromogenes</name>
    <dbReference type="NCBI Taxonomy" id="47872"/>
    <lineage>
        <taxon>Bacteria</taxon>
        <taxon>Bacillati</taxon>
        <taxon>Actinomycetota</taxon>
        <taxon>Actinomycetes</taxon>
        <taxon>Micromonosporales</taxon>
        <taxon>Micromonosporaceae</taxon>
        <taxon>Micromonospora</taxon>
    </lineage>
</organism>
<keyword evidence="2" id="KW-0804">Transcription</keyword>
<feature type="domain" description="GAF" evidence="3">
    <location>
        <begin position="29"/>
        <end position="195"/>
    </location>
</feature>
<feature type="domain" description="ANTAR" evidence="4">
    <location>
        <begin position="177"/>
        <end position="231"/>
    </location>
</feature>
<dbReference type="Gene3D" id="1.10.10.10">
    <property type="entry name" value="Winged helix-like DNA-binding domain superfamily/Winged helix DNA-binding domain"/>
    <property type="match status" value="1"/>
</dbReference>
<dbReference type="Gene3D" id="3.30.450.40">
    <property type="match status" value="1"/>
</dbReference>
<evidence type="ECO:0000256" key="1">
    <source>
        <dbReference type="ARBA" id="ARBA00023015"/>
    </source>
</evidence>
<dbReference type="SMART" id="SM01012">
    <property type="entry name" value="ANTAR"/>
    <property type="match status" value="1"/>
</dbReference>
<gene>
    <name evidence="5" type="ORF">GA0074696_2720</name>
</gene>
<evidence type="ECO:0000313" key="5">
    <source>
        <dbReference type="EMBL" id="SCF09906.1"/>
    </source>
</evidence>
<sequence length="236" mass="24825">MSSPRPDQPSHDLTETLLVLAGLPDDAPALPEQLRAIVRLAAEVVGPVDFASVTVLAADGNRTDAASDEAANALDLAQYADDAGPCLVALHTGETVGVPDIAGAVVWPGFRDVAWRYGVRASLSIPLFAGSGNPVGALNLYSRDAAGMRLLIQRVESCYHPGRTQVRPRLDVGSEQLLAGLAGALHTRDLIQRALGLLMDRDQVPAGSAYRQLVEATEPGQSLTGTASVLLHQDPR</sequence>
<dbReference type="InterPro" id="IPR029016">
    <property type="entry name" value="GAF-like_dom_sf"/>
</dbReference>